<dbReference type="GO" id="GO:0003725">
    <property type="term" value="F:double-stranded RNA binding"/>
    <property type="evidence" value="ECO:0007669"/>
    <property type="project" value="UniProtKB-UniRule"/>
</dbReference>
<evidence type="ECO:0000256" key="7">
    <source>
        <dbReference type="ARBA" id="ARBA00022694"/>
    </source>
</evidence>
<dbReference type="GO" id="GO:0005737">
    <property type="term" value="C:cytoplasm"/>
    <property type="evidence" value="ECO:0007669"/>
    <property type="project" value="UniProtKB-SubCell"/>
</dbReference>
<dbReference type="FunFam" id="3.90.870.10:FF:000009">
    <property type="entry name" value="Threonylcarbamoyl-AMP synthase, putative"/>
    <property type="match status" value="1"/>
</dbReference>
<feature type="binding site" evidence="14">
    <location>
        <position position="30"/>
    </location>
    <ligand>
        <name>L-threonine</name>
        <dbReference type="ChEBI" id="CHEBI:57926"/>
    </ligand>
</feature>
<evidence type="ECO:0000256" key="9">
    <source>
        <dbReference type="ARBA" id="ARBA00022741"/>
    </source>
</evidence>
<dbReference type="InterPro" id="IPR017945">
    <property type="entry name" value="DHBP_synth_RibB-like_a/b_dom"/>
</dbReference>
<dbReference type="EC" id="2.7.7.87" evidence="3 13"/>
<dbReference type="GO" id="GO:0006450">
    <property type="term" value="P:regulation of translational fidelity"/>
    <property type="evidence" value="ECO:0007669"/>
    <property type="project" value="TreeGrafter"/>
</dbReference>
<dbReference type="InterPro" id="IPR010923">
    <property type="entry name" value="T(6)A37_SUA5"/>
</dbReference>
<name>A0AA86RHS4_9EUKA</name>
<dbReference type="AlphaFoldDB" id="A0AA86RHS4"/>
<feature type="domain" description="YrdC-like" evidence="15">
    <location>
        <begin position="8"/>
        <end position="194"/>
    </location>
</feature>
<keyword evidence="10 13" id="KW-0067">ATP-binding</keyword>
<dbReference type="Pfam" id="PF03481">
    <property type="entry name" value="Sua5_C"/>
    <property type="match status" value="1"/>
</dbReference>
<evidence type="ECO:0000256" key="1">
    <source>
        <dbReference type="ARBA" id="ARBA00004496"/>
    </source>
</evidence>
<evidence type="ECO:0000259" key="15">
    <source>
        <dbReference type="PROSITE" id="PS51163"/>
    </source>
</evidence>
<dbReference type="PANTHER" id="PTHR17490:SF16">
    <property type="entry name" value="THREONYLCARBAMOYL-AMP SYNTHASE"/>
    <property type="match status" value="1"/>
</dbReference>
<dbReference type="EMBL" id="CATOUU010001183">
    <property type="protein sequence ID" value="CAI9978135.1"/>
    <property type="molecule type" value="Genomic_DNA"/>
</dbReference>
<dbReference type="GO" id="GO:0061710">
    <property type="term" value="F:L-threonylcarbamoyladenylate synthase"/>
    <property type="evidence" value="ECO:0007669"/>
    <property type="project" value="UniProtKB-EC"/>
</dbReference>
<evidence type="ECO:0000256" key="10">
    <source>
        <dbReference type="ARBA" id="ARBA00022840"/>
    </source>
</evidence>
<keyword evidence="6 13" id="KW-0808">Transferase</keyword>
<comment type="catalytic activity">
    <reaction evidence="12 13">
        <text>L-threonine + hydrogencarbonate + ATP = L-threonylcarbamoyladenylate + diphosphate + H2O</text>
        <dbReference type="Rhea" id="RHEA:36407"/>
        <dbReference type="ChEBI" id="CHEBI:15377"/>
        <dbReference type="ChEBI" id="CHEBI:17544"/>
        <dbReference type="ChEBI" id="CHEBI:30616"/>
        <dbReference type="ChEBI" id="CHEBI:33019"/>
        <dbReference type="ChEBI" id="CHEBI:57926"/>
        <dbReference type="ChEBI" id="CHEBI:73682"/>
        <dbReference type="EC" id="2.7.7.87"/>
    </reaction>
</comment>
<keyword evidence="9 13" id="KW-0547">Nucleotide-binding</keyword>
<dbReference type="Gene3D" id="3.90.870.10">
    <property type="entry name" value="DHBP synthase"/>
    <property type="match status" value="1"/>
</dbReference>
<feature type="binding site" evidence="14">
    <location>
        <position position="115"/>
    </location>
    <ligand>
        <name>ATP</name>
        <dbReference type="ChEBI" id="CHEBI:30616"/>
    </ligand>
</feature>
<evidence type="ECO:0000313" key="16">
    <source>
        <dbReference type="EMBL" id="CAI9978135.1"/>
    </source>
</evidence>
<evidence type="ECO:0000313" key="17">
    <source>
        <dbReference type="EMBL" id="CAL6034415.1"/>
    </source>
</evidence>
<reference evidence="16" key="1">
    <citation type="submission" date="2023-06" db="EMBL/GenBank/DDBJ databases">
        <authorList>
            <person name="Kurt Z."/>
        </authorList>
    </citation>
    <scope>NUCLEOTIDE SEQUENCE</scope>
</reference>
<dbReference type="EMBL" id="CAXDID020000128">
    <property type="protein sequence ID" value="CAL6034415.1"/>
    <property type="molecule type" value="Genomic_DNA"/>
</dbReference>
<dbReference type="Proteomes" id="UP001642409">
    <property type="component" value="Unassembled WGS sequence"/>
</dbReference>
<comment type="subcellular location">
    <subcellularLocation>
        <location evidence="1 13">Cytoplasm</location>
    </subcellularLocation>
</comment>
<dbReference type="PROSITE" id="PS51163">
    <property type="entry name" value="YRDC"/>
    <property type="match status" value="1"/>
</dbReference>
<gene>
    <name evidence="17" type="ORF">HINF_LOCUS35440</name>
    <name evidence="16" type="ORF">HINF_LOCUS65780</name>
</gene>
<evidence type="ECO:0000256" key="13">
    <source>
        <dbReference type="PIRNR" id="PIRNR004930"/>
    </source>
</evidence>
<dbReference type="InterPro" id="IPR005145">
    <property type="entry name" value="Sua5_C"/>
</dbReference>
<evidence type="ECO:0000313" key="18">
    <source>
        <dbReference type="Proteomes" id="UP001642409"/>
    </source>
</evidence>
<evidence type="ECO:0000256" key="11">
    <source>
        <dbReference type="ARBA" id="ARBA00029774"/>
    </source>
</evidence>
<comment type="function">
    <text evidence="13">Required for the formation of a threonylcarbamoyl group on adenosine at position 37 (t(6)A37) in tRNAs that read codons beginning with adenine.</text>
</comment>
<evidence type="ECO:0000256" key="4">
    <source>
        <dbReference type="ARBA" id="ARBA00015492"/>
    </source>
</evidence>
<keyword evidence="7 13" id="KW-0819">tRNA processing</keyword>
<evidence type="ECO:0000256" key="8">
    <source>
        <dbReference type="ARBA" id="ARBA00022695"/>
    </source>
</evidence>
<feature type="binding site" evidence="14">
    <location>
        <position position="233"/>
    </location>
    <ligand>
        <name>ATP</name>
        <dbReference type="ChEBI" id="CHEBI:30616"/>
    </ligand>
</feature>
<dbReference type="InterPro" id="IPR050156">
    <property type="entry name" value="TC-AMP_synthase_SUA5"/>
</dbReference>
<evidence type="ECO:0000256" key="2">
    <source>
        <dbReference type="ARBA" id="ARBA00007663"/>
    </source>
</evidence>
<evidence type="ECO:0000256" key="6">
    <source>
        <dbReference type="ARBA" id="ARBA00022679"/>
    </source>
</evidence>
<accession>A0AA86RHS4</accession>
<evidence type="ECO:0000256" key="3">
    <source>
        <dbReference type="ARBA" id="ARBA00012584"/>
    </source>
</evidence>
<feature type="binding site" evidence="14">
    <location>
        <position position="62"/>
    </location>
    <ligand>
        <name>L-threonine</name>
        <dbReference type="ChEBI" id="CHEBI:57926"/>
    </ligand>
</feature>
<comment type="similarity">
    <text evidence="2 13">Belongs to the SUA5 family.</text>
</comment>
<reference evidence="17 18" key="2">
    <citation type="submission" date="2024-07" db="EMBL/GenBank/DDBJ databases">
        <authorList>
            <person name="Akdeniz Z."/>
        </authorList>
    </citation>
    <scope>NUCLEOTIDE SEQUENCE [LARGE SCALE GENOMIC DNA]</scope>
</reference>
<dbReference type="SUPFAM" id="SSF55821">
    <property type="entry name" value="YrdC/RibB"/>
    <property type="match status" value="1"/>
</dbReference>
<comment type="caution">
    <text evidence="16">The sequence shown here is derived from an EMBL/GenBank/DDBJ whole genome shotgun (WGS) entry which is preliminary data.</text>
</comment>
<evidence type="ECO:0000256" key="12">
    <source>
        <dbReference type="ARBA" id="ARBA00048366"/>
    </source>
</evidence>
<sequence>MPILEPTKENIKYCADLIKADQVIGMPTETVYGLAANAFSQKACEQIYITKQRPPTDPLIVHVSSLEMLQSVCVIKDFQKPVFEILQKAFWPGPLTFIFQKSVAIPLVCTANQETVGVRFPVHPVALQLIEASGPLAAPSANLFGHVSPTRSTHVSDDFSEIYILNGDQSDIGIESTVLMIRESEIFIFRKGFVTKEKIQQVLQQNNIQLPVNENQVSQSAVQVAPGCLTTHYAINSHTVFASKNQCPILGVTQSTIDPTVQTWIINCADEATCEYLISSLHLTNPLKQQIFDDPLKKYFDALRFIEKIGSKQLIIIPGKSVFETGKGEGTEASLFDRIFRSASGKWLKIE</sequence>
<dbReference type="GO" id="GO:0005524">
    <property type="term" value="F:ATP binding"/>
    <property type="evidence" value="ECO:0007669"/>
    <property type="project" value="UniProtKB-UniRule"/>
</dbReference>
<evidence type="ECO:0000256" key="5">
    <source>
        <dbReference type="ARBA" id="ARBA00022490"/>
    </source>
</evidence>
<feature type="binding site" evidence="14">
    <location>
        <position position="176"/>
    </location>
    <ligand>
        <name>L-threonine</name>
        <dbReference type="ChEBI" id="CHEBI:57926"/>
    </ligand>
</feature>
<feature type="binding site" evidence="14">
    <location>
        <position position="119"/>
    </location>
    <ligand>
        <name>L-threonine</name>
        <dbReference type="ChEBI" id="CHEBI:57926"/>
    </ligand>
</feature>
<protein>
    <recommendedName>
        <fullName evidence="4 13">Threonylcarbamoyl-AMP synthase</fullName>
        <shortName evidence="13">TC-AMP synthase</shortName>
        <ecNumber evidence="3 13">2.7.7.87</ecNumber>
    </recommendedName>
    <alternativeName>
        <fullName evidence="11 13">L-threonylcarbamoyladenylate synthase</fullName>
    </alternativeName>
</protein>
<dbReference type="InterPro" id="IPR006070">
    <property type="entry name" value="Sua5-like_dom"/>
</dbReference>
<feature type="binding site" evidence="14">
    <location>
        <position position="138"/>
    </location>
    <ligand>
        <name>L-threonine</name>
        <dbReference type="ChEBI" id="CHEBI:57926"/>
    </ligand>
</feature>
<dbReference type="Pfam" id="PF01300">
    <property type="entry name" value="Sua5_yciO_yrdC"/>
    <property type="match status" value="1"/>
</dbReference>
<dbReference type="PANTHER" id="PTHR17490">
    <property type="entry name" value="SUA5"/>
    <property type="match status" value="1"/>
</dbReference>
<keyword evidence="8 13" id="KW-0548">Nucleotidyltransferase</keyword>
<dbReference type="NCBIfam" id="TIGR00057">
    <property type="entry name" value="L-threonylcarbamoyladenylate synthase"/>
    <property type="match status" value="1"/>
</dbReference>
<feature type="binding site" evidence="14">
    <location>
        <position position="53"/>
    </location>
    <ligand>
        <name>ATP</name>
        <dbReference type="ChEBI" id="CHEBI:30616"/>
    </ligand>
</feature>
<organism evidence="16">
    <name type="scientific">Hexamita inflata</name>
    <dbReference type="NCBI Taxonomy" id="28002"/>
    <lineage>
        <taxon>Eukaryota</taxon>
        <taxon>Metamonada</taxon>
        <taxon>Diplomonadida</taxon>
        <taxon>Hexamitidae</taxon>
        <taxon>Hexamitinae</taxon>
        <taxon>Hexamita</taxon>
    </lineage>
</organism>
<dbReference type="GO" id="GO:0000049">
    <property type="term" value="F:tRNA binding"/>
    <property type="evidence" value="ECO:0007669"/>
    <property type="project" value="TreeGrafter"/>
</dbReference>
<proteinExistence type="inferred from homology"/>
<dbReference type="PIRSF" id="PIRSF004930">
    <property type="entry name" value="Tln_factor_SUA5"/>
    <property type="match status" value="1"/>
</dbReference>
<evidence type="ECO:0000256" key="14">
    <source>
        <dbReference type="PIRSR" id="PIRSR004930-1"/>
    </source>
</evidence>
<keyword evidence="5 13" id="KW-0963">Cytoplasm</keyword>
<dbReference type="GO" id="GO:0008033">
    <property type="term" value="P:tRNA processing"/>
    <property type="evidence" value="ECO:0007669"/>
    <property type="project" value="UniProtKB-KW"/>
</dbReference>
<feature type="binding site" evidence="14">
    <location>
        <position position="148"/>
    </location>
    <ligand>
        <name>ATP</name>
        <dbReference type="ChEBI" id="CHEBI:30616"/>
    </ligand>
</feature>
<feature type="binding site" evidence="14">
    <location>
        <position position="140"/>
    </location>
    <ligand>
        <name>ATP</name>
        <dbReference type="ChEBI" id="CHEBI:30616"/>
    </ligand>
</feature>
<keyword evidence="18" id="KW-1185">Reference proteome</keyword>
<feature type="binding site" evidence="14">
    <location>
        <position position="190"/>
    </location>
    <ligand>
        <name>ATP</name>
        <dbReference type="ChEBI" id="CHEBI:30616"/>
    </ligand>
</feature>